<comment type="caution">
    <text evidence="14">The sequence shown here is derived from an EMBL/GenBank/DDBJ whole genome shotgun (WGS) entry which is preliminary data.</text>
</comment>
<dbReference type="InterPro" id="IPR003953">
    <property type="entry name" value="FAD-dep_OxRdtase_2_FAD-bd"/>
</dbReference>
<keyword evidence="8" id="KW-0274">FAD</keyword>
<keyword evidence="9 14" id="KW-0560">Oxidoreductase</keyword>
<dbReference type="EC" id="1.4.3.16" evidence="4"/>
<dbReference type="SUPFAM" id="SSF46977">
    <property type="entry name" value="Succinate dehydrogenase/fumarate reductase flavoprotein C-terminal domain"/>
    <property type="match status" value="1"/>
</dbReference>
<dbReference type="Gene3D" id="1.20.58.100">
    <property type="entry name" value="Fumarate reductase/succinate dehydrogenase flavoprotein-like, C-terminal domain"/>
    <property type="match status" value="1"/>
</dbReference>
<evidence type="ECO:0000256" key="5">
    <source>
        <dbReference type="ARBA" id="ARBA00021901"/>
    </source>
</evidence>
<dbReference type="Proteomes" id="UP001549019">
    <property type="component" value="Unassembled WGS sequence"/>
</dbReference>
<dbReference type="Gene3D" id="3.50.50.60">
    <property type="entry name" value="FAD/NAD(P)-binding domain"/>
    <property type="match status" value="1"/>
</dbReference>
<evidence type="ECO:0000259" key="12">
    <source>
        <dbReference type="Pfam" id="PF00890"/>
    </source>
</evidence>
<evidence type="ECO:0000256" key="6">
    <source>
        <dbReference type="ARBA" id="ARBA00022630"/>
    </source>
</evidence>
<evidence type="ECO:0000256" key="1">
    <source>
        <dbReference type="ARBA" id="ARBA00001974"/>
    </source>
</evidence>
<reference evidence="14 15" key="1">
    <citation type="submission" date="2024-05" db="EMBL/GenBank/DDBJ databases">
        <title>Genomic Encyclopedia of Type Strains, Phase IV (KMG-IV): sequencing the most valuable type-strain genomes for metagenomic binning, comparative biology and taxonomic classification.</title>
        <authorList>
            <person name="Goeker M."/>
        </authorList>
    </citation>
    <scope>NUCLEOTIDE SEQUENCE [LARGE SCALE GENOMIC DNA]</scope>
    <source>
        <strain evidence="14 15">DSM 25286</strain>
    </source>
</reference>
<dbReference type="SUPFAM" id="SSF56425">
    <property type="entry name" value="Succinate dehydrogenase/fumarate reductase flavoprotein, catalytic domain"/>
    <property type="match status" value="1"/>
</dbReference>
<name>A0ABV2E8G6_9STAP</name>
<comment type="similarity">
    <text evidence="3">Belongs to the FAD-dependent oxidoreductase 2 family. NadB subfamily.</text>
</comment>
<evidence type="ECO:0000256" key="4">
    <source>
        <dbReference type="ARBA" id="ARBA00012173"/>
    </source>
</evidence>
<comment type="pathway">
    <text evidence="2">Cofactor biosynthesis; NAD(+) biosynthesis; iminoaspartate from L-aspartate (oxidase route): step 1/1.</text>
</comment>
<evidence type="ECO:0000259" key="13">
    <source>
        <dbReference type="Pfam" id="PF02910"/>
    </source>
</evidence>
<evidence type="ECO:0000256" key="2">
    <source>
        <dbReference type="ARBA" id="ARBA00004950"/>
    </source>
</evidence>
<evidence type="ECO:0000313" key="14">
    <source>
        <dbReference type="EMBL" id="MET3110707.1"/>
    </source>
</evidence>
<feature type="domain" description="Fumarate reductase/succinate dehydrogenase flavoprotein-like C-terminal" evidence="13">
    <location>
        <begin position="414"/>
        <end position="487"/>
    </location>
</feature>
<dbReference type="PROSITE" id="PS51257">
    <property type="entry name" value="PROKAR_LIPOPROTEIN"/>
    <property type="match status" value="1"/>
</dbReference>
<evidence type="ECO:0000256" key="9">
    <source>
        <dbReference type="ARBA" id="ARBA00023002"/>
    </source>
</evidence>
<proteinExistence type="inferred from homology"/>
<dbReference type="RefSeq" id="WP_230821583.1">
    <property type="nucleotide sequence ID" value="NZ_JAJNCU010000003.1"/>
</dbReference>
<comment type="cofactor">
    <cofactor evidence="1">
        <name>FAD</name>
        <dbReference type="ChEBI" id="CHEBI:57692"/>
    </cofactor>
</comment>
<keyword evidence="6" id="KW-0285">Flavoprotein</keyword>
<evidence type="ECO:0000256" key="7">
    <source>
        <dbReference type="ARBA" id="ARBA00022642"/>
    </source>
</evidence>
<keyword evidence="7" id="KW-0662">Pyridine nucleotide biosynthesis</keyword>
<dbReference type="InterPro" id="IPR015939">
    <property type="entry name" value="Fum_Rdtase/Succ_DH_flav-like_C"/>
</dbReference>
<dbReference type="InterPro" id="IPR005288">
    <property type="entry name" value="NadB"/>
</dbReference>
<evidence type="ECO:0000256" key="3">
    <source>
        <dbReference type="ARBA" id="ARBA00008562"/>
    </source>
</evidence>
<protein>
    <recommendedName>
        <fullName evidence="5">L-aspartate oxidase</fullName>
        <ecNumber evidence="4">1.4.3.16</ecNumber>
    </recommendedName>
    <alternativeName>
        <fullName evidence="10">Quinolinate synthase B</fullName>
    </alternativeName>
</protein>
<dbReference type="PANTHER" id="PTHR42716:SF2">
    <property type="entry name" value="L-ASPARTATE OXIDASE, CHLOROPLASTIC"/>
    <property type="match status" value="1"/>
</dbReference>
<dbReference type="GO" id="GO:0008734">
    <property type="term" value="F:L-aspartate oxidase activity"/>
    <property type="evidence" value="ECO:0007669"/>
    <property type="project" value="UniProtKB-EC"/>
</dbReference>
<evidence type="ECO:0000256" key="10">
    <source>
        <dbReference type="ARBA" id="ARBA00030386"/>
    </source>
</evidence>
<dbReference type="InterPro" id="IPR027477">
    <property type="entry name" value="Succ_DH/fumarate_Rdtase_cat_sf"/>
</dbReference>
<dbReference type="PANTHER" id="PTHR42716">
    <property type="entry name" value="L-ASPARTATE OXIDASE"/>
    <property type="match status" value="1"/>
</dbReference>
<evidence type="ECO:0000313" key="15">
    <source>
        <dbReference type="Proteomes" id="UP001549019"/>
    </source>
</evidence>
<dbReference type="SUPFAM" id="SSF51905">
    <property type="entry name" value="FAD/NAD(P)-binding domain"/>
    <property type="match status" value="1"/>
</dbReference>
<organism evidence="14 15">
    <name type="scientific">Salinicoccus halitifaciens</name>
    <dbReference type="NCBI Taxonomy" id="1073415"/>
    <lineage>
        <taxon>Bacteria</taxon>
        <taxon>Bacillati</taxon>
        <taxon>Bacillota</taxon>
        <taxon>Bacilli</taxon>
        <taxon>Bacillales</taxon>
        <taxon>Staphylococcaceae</taxon>
        <taxon>Salinicoccus</taxon>
    </lineage>
</organism>
<comment type="catalytic activity">
    <reaction evidence="11">
        <text>L-aspartate + O2 = iminosuccinate + H2O2</text>
        <dbReference type="Rhea" id="RHEA:25876"/>
        <dbReference type="ChEBI" id="CHEBI:15379"/>
        <dbReference type="ChEBI" id="CHEBI:16240"/>
        <dbReference type="ChEBI" id="CHEBI:29991"/>
        <dbReference type="ChEBI" id="CHEBI:77875"/>
        <dbReference type="EC" id="1.4.3.16"/>
    </reaction>
    <physiologicalReaction direction="left-to-right" evidence="11">
        <dbReference type="Rhea" id="RHEA:25877"/>
    </physiologicalReaction>
</comment>
<evidence type="ECO:0000256" key="11">
    <source>
        <dbReference type="ARBA" id="ARBA00048305"/>
    </source>
</evidence>
<dbReference type="EMBL" id="JBDZDV010000002">
    <property type="protein sequence ID" value="MET3110707.1"/>
    <property type="molecule type" value="Genomic_DNA"/>
</dbReference>
<accession>A0ABV2E8G6</accession>
<sequence>MKKIIIVGAGLAALSCIRHLDGEAEVVLFTKDRMEENNSHLAQGGICHSGREGDGGAGHVEDTYTAGDGLGSEEVIGEMIRAGHPLIEEMIAGGMAFDEDDSGGLDFALEGGHHSPRILHAGGDRSGEHLCRFLAKGIDRVRMEIHTSETVIKVITGEDGAAGVVTVDSEDVQHQHFCDVVILATGGFSGLYTVNSGASPRMGSGHILAFDAGISLRQMEMVQFHPTLLGTAGQTYGLVSEAVRGAGGVLRDGYGRRIMKDVHPLEDLAPRHVTSYEIHKRALKGEQIYLDIGGVKDFPGNFPVIHENVKKHFKADLKKGRIPVATGAHFTMGGAVAGIDGSTAVPNLYVIGETANTHFHGANRLASNALLEALVMGRKAAEKINKTMHRPKNKIFTGEVKVPVYDVSMFNEIKERAMSAAGIIRNGGQLETLLHLIEEAHHTAGTGTATNQNFQVHAEMKTIEAVVKSALLREETRGGHRRTDFPDAAPGPPMDTVVSMKEGKMDAQYIERQGKAQTILH</sequence>
<dbReference type="InterPro" id="IPR037099">
    <property type="entry name" value="Fum_R/Succ_DH_flav-like_C_sf"/>
</dbReference>
<dbReference type="InterPro" id="IPR036188">
    <property type="entry name" value="FAD/NAD-bd_sf"/>
</dbReference>
<evidence type="ECO:0000256" key="8">
    <source>
        <dbReference type="ARBA" id="ARBA00022827"/>
    </source>
</evidence>
<keyword evidence="15" id="KW-1185">Reference proteome</keyword>
<dbReference type="Pfam" id="PF02910">
    <property type="entry name" value="Succ_DH_flav_C"/>
    <property type="match status" value="1"/>
</dbReference>
<dbReference type="Gene3D" id="3.90.700.10">
    <property type="entry name" value="Succinate dehydrogenase/fumarate reductase flavoprotein, catalytic domain"/>
    <property type="match status" value="1"/>
</dbReference>
<dbReference type="Pfam" id="PF00890">
    <property type="entry name" value="FAD_binding_2"/>
    <property type="match status" value="1"/>
</dbReference>
<gene>
    <name evidence="14" type="ORF">ABHD89_001109</name>
</gene>
<feature type="domain" description="FAD-dependent oxidoreductase 2 FAD-binding" evidence="12">
    <location>
        <begin position="4"/>
        <end position="370"/>
    </location>
</feature>